<dbReference type="InterPro" id="IPR012373">
    <property type="entry name" value="Ferrdict_sens_TM"/>
</dbReference>
<feature type="domain" description="Protein FecR C-terminal" evidence="2">
    <location>
        <begin position="316"/>
        <end position="383"/>
    </location>
</feature>
<reference evidence="3" key="1">
    <citation type="journal article" date="2015" name="Nature">
        <title>Complex archaea that bridge the gap between prokaryotes and eukaryotes.</title>
        <authorList>
            <person name="Spang A."/>
            <person name="Saw J.H."/>
            <person name="Jorgensen S.L."/>
            <person name="Zaremba-Niedzwiedzka K."/>
            <person name="Martijn J."/>
            <person name="Lind A.E."/>
            <person name="van Eijk R."/>
            <person name="Schleper C."/>
            <person name="Guy L."/>
            <person name="Ettema T.J."/>
        </authorList>
    </citation>
    <scope>NUCLEOTIDE SEQUENCE</scope>
</reference>
<dbReference type="PANTHER" id="PTHR30273">
    <property type="entry name" value="PERIPLASMIC SIGNAL SENSOR AND SIGMA FACTOR ACTIVATOR FECR-RELATED"/>
    <property type="match status" value="1"/>
</dbReference>
<organism evidence="3">
    <name type="scientific">marine sediment metagenome</name>
    <dbReference type="NCBI Taxonomy" id="412755"/>
    <lineage>
        <taxon>unclassified sequences</taxon>
        <taxon>metagenomes</taxon>
        <taxon>ecological metagenomes</taxon>
    </lineage>
</organism>
<evidence type="ECO:0000259" key="2">
    <source>
        <dbReference type="Pfam" id="PF16344"/>
    </source>
</evidence>
<evidence type="ECO:0008006" key="4">
    <source>
        <dbReference type="Google" id="ProtNLM"/>
    </source>
</evidence>
<dbReference type="AlphaFoldDB" id="A0A0F9XC77"/>
<dbReference type="InterPro" id="IPR032508">
    <property type="entry name" value="FecR_C"/>
</dbReference>
<feature type="domain" description="FecR protein" evidence="1">
    <location>
        <begin position="179"/>
        <end position="269"/>
    </location>
</feature>
<protein>
    <recommendedName>
        <fullName evidence="4">FecR protein domain-containing protein</fullName>
    </recommendedName>
</protein>
<dbReference type="Gene3D" id="2.60.120.1440">
    <property type="match status" value="1"/>
</dbReference>
<dbReference type="EMBL" id="LAZR01000120">
    <property type="protein sequence ID" value="KKN89328.1"/>
    <property type="molecule type" value="Genomic_DNA"/>
</dbReference>
<evidence type="ECO:0000259" key="1">
    <source>
        <dbReference type="Pfam" id="PF04773"/>
    </source>
</evidence>
<gene>
    <name evidence="3" type="ORF">LCGC14_0239850</name>
</gene>
<dbReference type="PANTHER" id="PTHR30273:SF2">
    <property type="entry name" value="PROTEIN FECR"/>
    <property type="match status" value="1"/>
</dbReference>
<comment type="caution">
    <text evidence="3">The sequence shown here is derived from an EMBL/GenBank/DDBJ whole genome shotgun (WGS) entry which is preliminary data.</text>
</comment>
<dbReference type="GO" id="GO:0016989">
    <property type="term" value="F:sigma factor antagonist activity"/>
    <property type="evidence" value="ECO:0007669"/>
    <property type="project" value="TreeGrafter"/>
</dbReference>
<dbReference type="InterPro" id="IPR006860">
    <property type="entry name" value="FecR"/>
</dbReference>
<sequence length="387" mass="44040">MTNLDIKIIITRYLREEATEEEIAILFEWVKKDGNQDTFKKLVQADYLVRYKKESWDSEEAFQEFLKSIKDKEESKIIPFNASNNILKYAAAIIVLIASSTYYILNNKSTESIQSNLNYNEITLQLNNGETINLNPNYDTIINVGNGLASIQLKNGILKQNGLVKNTVNARNNILKVPYGKTLSVTLDDGSVIKLNSGSELSYPSSFANLNTRKVILKGEAFFEITKNPLKPFVVQTDETFTQVYGTVFNISSYEDDDDIEVVLVEGSVGVGDKLRFRDKNLTMLKPSQKITNSNNSFIVENVDITPYVSWVEGIISFQNANMSQIIKKLERQFDVQIINENNTLEERQFTGAFDKENIESILKTIQTHTNFKYIKKGKIITIKKTE</sequence>
<dbReference type="Gene3D" id="3.55.50.30">
    <property type="match status" value="1"/>
</dbReference>
<dbReference type="Pfam" id="PF04773">
    <property type="entry name" value="FecR"/>
    <property type="match status" value="1"/>
</dbReference>
<evidence type="ECO:0000313" key="3">
    <source>
        <dbReference type="EMBL" id="KKN89328.1"/>
    </source>
</evidence>
<name>A0A0F9XC77_9ZZZZ</name>
<dbReference type="Pfam" id="PF16344">
    <property type="entry name" value="FecR_C"/>
    <property type="match status" value="1"/>
</dbReference>
<proteinExistence type="predicted"/>
<accession>A0A0F9XC77</accession>